<keyword evidence="3" id="KW-1185">Reference proteome</keyword>
<dbReference type="InterPro" id="IPR036866">
    <property type="entry name" value="RibonucZ/Hydroxyglut_hydro"/>
</dbReference>
<dbReference type="Gene3D" id="3.60.15.10">
    <property type="entry name" value="Ribonuclease Z/Hydroxyacylglutathione hydrolase-like"/>
    <property type="match status" value="1"/>
</dbReference>
<dbReference type="RefSeq" id="WP_109457657.1">
    <property type="nucleotide sequence ID" value="NZ_QFBC01000002.1"/>
</dbReference>
<dbReference type="EMBL" id="QFBC01000002">
    <property type="protein sequence ID" value="PWE57552.1"/>
    <property type="molecule type" value="Genomic_DNA"/>
</dbReference>
<dbReference type="InterPro" id="IPR001279">
    <property type="entry name" value="Metallo-B-lactamas"/>
</dbReference>
<dbReference type="AlphaFoldDB" id="A0A2U2DWF6"/>
<evidence type="ECO:0000259" key="1">
    <source>
        <dbReference type="Pfam" id="PF12706"/>
    </source>
</evidence>
<feature type="domain" description="Metallo-beta-lactamase" evidence="1">
    <location>
        <begin position="42"/>
        <end position="242"/>
    </location>
</feature>
<dbReference type="SUPFAM" id="SSF56281">
    <property type="entry name" value="Metallo-hydrolase/oxidoreductase"/>
    <property type="match status" value="1"/>
</dbReference>
<dbReference type="Pfam" id="PF12706">
    <property type="entry name" value="Lactamase_B_2"/>
    <property type="match status" value="1"/>
</dbReference>
<evidence type="ECO:0000313" key="3">
    <source>
        <dbReference type="Proteomes" id="UP000245252"/>
    </source>
</evidence>
<dbReference type="PANTHER" id="PTHR46018">
    <property type="entry name" value="ZINC PHOSPHODIESTERASE ELAC PROTEIN 1"/>
    <property type="match status" value="1"/>
</dbReference>
<keyword evidence="2" id="KW-0378">Hydrolase</keyword>
<dbReference type="PANTHER" id="PTHR46018:SF2">
    <property type="entry name" value="ZINC PHOSPHODIESTERASE ELAC PROTEIN 1"/>
    <property type="match status" value="1"/>
</dbReference>
<dbReference type="GO" id="GO:0042781">
    <property type="term" value="F:3'-tRNA processing endoribonuclease activity"/>
    <property type="evidence" value="ECO:0007669"/>
    <property type="project" value="TreeGrafter"/>
</dbReference>
<dbReference type="OrthoDB" id="9803916at2"/>
<comment type="caution">
    <text evidence="2">The sequence shown here is derived from an EMBL/GenBank/DDBJ whole genome shotgun (WGS) entry which is preliminary data.</text>
</comment>
<protein>
    <submittedName>
        <fullName evidence="2">MBL fold metallo-hydrolase</fullName>
    </submittedName>
</protein>
<reference evidence="2 3" key="1">
    <citation type="submission" date="2018-05" db="EMBL/GenBank/DDBJ databases">
        <title>The draft genome of strain NS-104.</title>
        <authorList>
            <person name="Hang P."/>
            <person name="Jiang J."/>
        </authorList>
    </citation>
    <scope>NUCLEOTIDE SEQUENCE [LARGE SCALE GENOMIC DNA]</scope>
    <source>
        <strain evidence="2 3">NS-104</strain>
    </source>
</reference>
<proteinExistence type="predicted"/>
<gene>
    <name evidence="2" type="ORF">DEM27_08045</name>
</gene>
<evidence type="ECO:0000313" key="2">
    <source>
        <dbReference type="EMBL" id="PWE57552.1"/>
    </source>
</evidence>
<dbReference type="CDD" id="cd07715">
    <property type="entry name" value="TaR3-like_MBL-fold"/>
    <property type="match status" value="1"/>
</dbReference>
<dbReference type="Proteomes" id="UP000245252">
    <property type="component" value="Unassembled WGS sequence"/>
</dbReference>
<organism evidence="2 3">
    <name type="scientific">Metarhizobium album</name>
    <dbReference type="NCBI Taxonomy" id="2182425"/>
    <lineage>
        <taxon>Bacteria</taxon>
        <taxon>Pseudomonadati</taxon>
        <taxon>Pseudomonadota</taxon>
        <taxon>Alphaproteobacteria</taxon>
        <taxon>Hyphomicrobiales</taxon>
        <taxon>Rhizobiaceae</taxon>
        <taxon>Metarhizobium</taxon>
    </lineage>
</organism>
<sequence>MISDVFRVRFWGVRGSIPVSGPEFQRYGGNTICVEMQCGPYRLLFDAGSGIREAGAAMLAEGVTDIDLFFSHCHYDHIVGLPYFMPLYNTTMAVTMWSGHMAGKMTTEEMIRQFMRPPWFPVEPDICCARLSARDFRAGDVLTPRPGIRIRTSNLVHPGGAIGYRVEWAGKTVCVVTDTEHTPGILDPAVIELIRDADLFLYDCTYVDSEMARYRGYGHSTWQQAIRLARAADAKRIAFIHHLPARTDDELDAIEAAAKREFPEAFNGRDRQVIDL</sequence>
<name>A0A2U2DWF6_9HYPH</name>
<accession>A0A2U2DWF6</accession>